<comment type="caution">
    <text evidence="2">The sequence shown here is derived from an EMBL/GenBank/DDBJ whole genome shotgun (WGS) entry which is preliminary data.</text>
</comment>
<keyword evidence="1" id="KW-0812">Transmembrane</keyword>
<sequence>MKLRVTPLNIAAALSLVFAAYLFLFPSHNEYGIHTLFKFLLIVLALVFFISDLIFRYSFKSLKKIWLVEIGFIAFTVLLILIIKK</sequence>
<keyword evidence="1" id="KW-1133">Transmembrane helix</keyword>
<name>A0A7K1YAF1_9SPHI</name>
<protein>
    <submittedName>
        <fullName evidence="2">Uncharacterized protein</fullName>
    </submittedName>
</protein>
<keyword evidence="1" id="KW-0472">Membrane</keyword>
<evidence type="ECO:0000313" key="3">
    <source>
        <dbReference type="Proteomes" id="UP000466586"/>
    </source>
</evidence>
<organism evidence="2 3">
    <name type="scientific">Hufsiella arboris</name>
    <dbReference type="NCBI Taxonomy" id="2695275"/>
    <lineage>
        <taxon>Bacteria</taxon>
        <taxon>Pseudomonadati</taxon>
        <taxon>Bacteroidota</taxon>
        <taxon>Sphingobacteriia</taxon>
        <taxon>Sphingobacteriales</taxon>
        <taxon>Sphingobacteriaceae</taxon>
        <taxon>Hufsiella</taxon>
    </lineage>
</organism>
<feature type="transmembrane region" description="Helical" evidence="1">
    <location>
        <begin position="6"/>
        <end position="24"/>
    </location>
</feature>
<dbReference type="RefSeq" id="WP_160844719.1">
    <property type="nucleotide sequence ID" value="NZ_WVHT01000004.1"/>
</dbReference>
<feature type="transmembrane region" description="Helical" evidence="1">
    <location>
        <begin position="36"/>
        <end position="59"/>
    </location>
</feature>
<dbReference type="EMBL" id="WVHT01000004">
    <property type="protein sequence ID" value="MXV51555.1"/>
    <property type="molecule type" value="Genomic_DNA"/>
</dbReference>
<dbReference type="AlphaFoldDB" id="A0A7K1YAF1"/>
<evidence type="ECO:0000256" key="1">
    <source>
        <dbReference type="SAM" id="Phobius"/>
    </source>
</evidence>
<accession>A0A7K1YAF1</accession>
<reference evidence="2 3" key="1">
    <citation type="submission" date="2019-11" db="EMBL/GenBank/DDBJ databases">
        <title>Pedobacter sp. HMF7647 Genome sequencing and assembly.</title>
        <authorList>
            <person name="Kang H."/>
            <person name="Kim H."/>
            <person name="Joh K."/>
        </authorList>
    </citation>
    <scope>NUCLEOTIDE SEQUENCE [LARGE SCALE GENOMIC DNA]</scope>
    <source>
        <strain evidence="2 3">HMF7647</strain>
    </source>
</reference>
<feature type="transmembrane region" description="Helical" evidence="1">
    <location>
        <begin position="65"/>
        <end position="83"/>
    </location>
</feature>
<keyword evidence="3" id="KW-1185">Reference proteome</keyword>
<dbReference type="Proteomes" id="UP000466586">
    <property type="component" value="Unassembled WGS sequence"/>
</dbReference>
<gene>
    <name evidence="2" type="ORF">GS399_11290</name>
</gene>
<proteinExistence type="predicted"/>
<evidence type="ECO:0000313" key="2">
    <source>
        <dbReference type="EMBL" id="MXV51555.1"/>
    </source>
</evidence>